<accession>A0AAV2JLE2</accession>
<name>A0AAV2JLE2_KNICA</name>
<organism evidence="2 3">
    <name type="scientific">Knipowitschia caucasica</name>
    <name type="common">Caucasian dwarf goby</name>
    <name type="synonym">Pomatoschistus caucasicus</name>
    <dbReference type="NCBI Taxonomy" id="637954"/>
    <lineage>
        <taxon>Eukaryota</taxon>
        <taxon>Metazoa</taxon>
        <taxon>Chordata</taxon>
        <taxon>Craniata</taxon>
        <taxon>Vertebrata</taxon>
        <taxon>Euteleostomi</taxon>
        <taxon>Actinopterygii</taxon>
        <taxon>Neopterygii</taxon>
        <taxon>Teleostei</taxon>
        <taxon>Neoteleostei</taxon>
        <taxon>Acanthomorphata</taxon>
        <taxon>Gobiaria</taxon>
        <taxon>Gobiiformes</taxon>
        <taxon>Gobioidei</taxon>
        <taxon>Gobiidae</taxon>
        <taxon>Gobiinae</taxon>
        <taxon>Knipowitschia</taxon>
    </lineage>
</organism>
<keyword evidence="3" id="KW-1185">Reference proteome</keyword>
<gene>
    <name evidence="2" type="ORF">KC01_LOCUS8807</name>
</gene>
<reference evidence="2 3" key="1">
    <citation type="submission" date="2024-04" db="EMBL/GenBank/DDBJ databases">
        <authorList>
            <person name="Waldvogel A.-M."/>
            <person name="Schoenle A."/>
        </authorList>
    </citation>
    <scope>NUCLEOTIDE SEQUENCE [LARGE SCALE GENOMIC DNA]</scope>
</reference>
<evidence type="ECO:0000313" key="3">
    <source>
        <dbReference type="Proteomes" id="UP001497482"/>
    </source>
</evidence>
<protein>
    <submittedName>
        <fullName evidence="2">Uncharacterized protein</fullName>
    </submittedName>
</protein>
<feature type="region of interest" description="Disordered" evidence="1">
    <location>
        <begin position="28"/>
        <end position="90"/>
    </location>
</feature>
<evidence type="ECO:0000256" key="1">
    <source>
        <dbReference type="SAM" id="MobiDB-lite"/>
    </source>
</evidence>
<dbReference type="AlphaFoldDB" id="A0AAV2JLE2"/>
<dbReference type="Proteomes" id="UP001497482">
    <property type="component" value="Chromosome 13"/>
</dbReference>
<sequence>MEVGSHAPAKEGWGGYVGVRAAEEGGAIRESRLSEQESGFNTAKSKGIRLSGPLSPTRQQKDEPSQGTCENNSSEEEEQQVPAREEHDGK</sequence>
<dbReference type="EMBL" id="OZ035835">
    <property type="protein sequence ID" value="CAL1577461.1"/>
    <property type="molecule type" value="Genomic_DNA"/>
</dbReference>
<evidence type="ECO:0000313" key="2">
    <source>
        <dbReference type="EMBL" id="CAL1577461.1"/>
    </source>
</evidence>
<proteinExistence type="predicted"/>